<accession>A0A8B7KK80</accession>
<keyword evidence="4" id="KW-0418">Kinase</keyword>
<dbReference type="GO" id="GO:0016301">
    <property type="term" value="F:kinase activity"/>
    <property type="evidence" value="ECO:0007669"/>
    <property type="project" value="UniProtKB-KW"/>
</dbReference>
<organism evidence="2">
    <name type="scientific">Apis mellifera</name>
    <name type="common">Honeybee</name>
    <dbReference type="NCBI Taxonomy" id="7460"/>
    <lineage>
        <taxon>Eukaryota</taxon>
        <taxon>Metazoa</taxon>
        <taxon>Ecdysozoa</taxon>
        <taxon>Arthropoda</taxon>
        <taxon>Hexapoda</taxon>
        <taxon>Insecta</taxon>
        <taxon>Pterygota</taxon>
        <taxon>Neoptera</taxon>
        <taxon>Endopterygota</taxon>
        <taxon>Hymenoptera</taxon>
        <taxon>Apocrita</taxon>
        <taxon>Aculeata</taxon>
        <taxon>Apoidea</taxon>
        <taxon>Anthophila</taxon>
        <taxon>Apidae</taxon>
        <taxon>Apis</taxon>
    </lineage>
</organism>
<dbReference type="InterPro" id="IPR013579">
    <property type="entry name" value="FAST_2"/>
</dbReference>
<evidence type="ECO:0000313" key="2">
    <source>
        <dbReference type="EnsemblMetazoa" id="XP_016767522"/>
    </source>
</evidence>
<gene>
    <name evidence="4" type="primary">LOC100576514</name>
</gene>
<evidence type="ECO:0000259" key="1">
    <source>
        <dbReference type="Pfam" id="PF08368"/>
    </source>
</evidence>
<evidence type="ECO:0000313" key="4">
    <source>
        <dbReference type="RefSeq" id="XP_016767522.2"/>
    </source>
</evidence>
<dbReference type="KEGG" id="ame:100576514"/>
<evidence type="ECO:0000313" key="3">
    <source>
        <dbReference type="Proteomes" id="UP000005203"/>
    </source>
</evidence>
<dbReference type="Proteomes" id="UP000005203">
    <property type="component" value="Linkage group LG4"/>
</dbReference>
<proteinExistence type="predicted"/>
<keyword evidence="4" id="KW-0808">Transferase</keyword>
<protein>
    <submittedName>
        <fullName evidence="4">FAST kinase domain-containing protein 4</fullName>
    </submittedName>
</protein>
<reference evidence="2" key="1">
    <citation type="submission" date="2021-01" db="UniProtKB">
        <authorList>
            <consortium name="EnsemblMetazoa"/>
        </authorList>
    </citation>
    <scope>IDENTIFICATION</scope>
    <source>
        <strain evidence="2">DH4</strain>
    </source>
</reference>
<reference evidence="4" key="2">
    <citation type="submission" date="2025-04" db="UniProtKB">
        <authorList>
            <consortium name="RefSeq"/>
        </authorList>
    </citation>
    <scope>IDENTIFICATION</scope>
    <source>
        <strain evidence="4">DH4</strain>
        <tissue evidence="4">Whole body</tissue>
    </source>
</reference>
<dbReference type="AlphaFoldDB" id="A0A7M7M0K2"/>
<feature type="domain" description="FAST kinase-like protein subdomain 2" evidence="1">
    <location>
        <begin position="134"/>
        <end position="218"/>
    </location>
</feature>
<accession>A0A7M7M0K2</accession>
<dbReference type="OrthoDB" id="6501018at2759"/>
<dbReference type="GeneID" id="100576514"/>
<dbReference type="Pfam" id="PF08368">
    <property type="entry name" value="FAST_2"/>
    <property type="match status" value="1"/>
</dbReference>
<dbReference type="RefSeq" id="XP_016767522.2">
    <property type="nucleotide sequence ID" value="XM_016912033.2"/>
</dbReference>
<name>A0A7M7M0K2_APIME</name>
<sequence length="298" mass="35027">MENQKMKKIRNKATTVSILKSMARVRYRNNIFLNYICKEIITSTKYSLKQIVTILNSFAILGYYSDDVNKLIEIHKINSIIKIQHFHDSMKVNLMWIFAVFKILQNTHAAYILDEEFVSKIMLLEEKNKLSYQLMLLNINGYAQCALKNYSGPFLNNDIVPDIVSTRSKQKKSYVDILELTLKNMLPSASYYKMNINTKMGFLLDAELCVDLNLNFLPVDNVNQNEDFIKIALILLDYYDTCLGDLNYNGLIKLYSHLLECKKYKVLHISYQYFGIEDKLERRISYIKRQIWKNLKNT</sequence>
<keyword evidence="3" id="KW-1185">Reference proteome</keyword>
<dbReference type="EnsemblMetazoa" id="XM_016912033">
    <property type="protein sequence ID" value="XP_016767522"/>
    <property type="gene ID" value="LOC100576514"/>
</dbReference>